<dbReference type="EMBL" id="AQHR01000059">
    <property type="protein sequence ID" value="EON77309.1"/>
    <property type="molecule type" value="Genomic_DNA"/>
</dbReference>
<proteinExistence type="predicted"/>
<gene>
    <name evidence="2" type="ORF">ADIS_2177</name>
</gene>
<dbReference type="Pfam" id="PF14088">
    <property type="entry name" value="DUF4268"/>
    <property type="match status" value="1"/>
</dbReference>
<comment type="caution">
    <text evidence="2">The sequence shown here is derived from an EMBL/GenBank/DDBJ whole genome shotgun (WGS) entry which is preliminary data.</text>
</comment>
<dbReference type="RefSeq" id="WP_010854315.1">
    <property type="nucleotide sequence ID" value="NZ_AQHR01000059.1"/>
</dbReference>
<accession>R7ZTI8</accession>
<protein>
    <recommendedName>
        <fullName evidence="1">DUF4268 domain-containing protein</fullName>
    </recommendedName>
</protein>
<sequence length="153" mass="17877">MYTKNEVSKTKQEFWTAFGLYMKPVPSSEGGRIHWQNYKTGIKGIYFRMKAERDFASIGIEIVHSDPDIRQLLFDQFKQFERILNSTLGESWDWQLHAAGDAGQTISKIEKRLERVNVMDESEWGTIISFLKPRIIALDDFWSNMKYGFEGLV</sequence>
<dbReference type="InterPro" id="IPR025364">
    <property type="entry name" value="DUF4268"/>
</dbReference>
<evidence type="ECO:0000313" key="2">
    <source>
        <dbReference type="EMBL" id="EON77309.1"/>
    </source>
</evidence>
<dbReference type="PATRIC" id="fig|1288963.3.peg.2168"/>
<dbReference type="AlphaFoldDB" id="R7ZTI8"/>
<dbReference type="STRING" id="1232681.ADIS_2177"/>
<dbReference type="Proteomes" id="UP000013909">
    <property type="component" value="Unassembled WGS sequence"/>
</dbReference>
<dbReference type="OrthoDB" id="1467516at2"/>
<name>R7ZTI8_9BACT</name>
<evidence type="ECO:0000259" key="1">
    <source>
        <dbReference type="Pfam" id="PF14088"/>
    </source>
</evidence>
<reference evidence="2 3" key="1">
    <citation type="submission" date="2013-02" db="EMBL/GenBank/DDBJ databases">
        <title>A novel strain isolated from Lonar lake, Maharashtra, India.</title>
        <authorList>
            <person name="Singh A."/>
        </authorList>
    </citation>
    <scope>NUCLEOTIDE SEQUENCE [LARGE SCALE GENOMIC DNA]</scope>
    <source>
        <strain evidence="2 3">AK24</strain>
    </source>
</reference>
<feature type="domain" description="DUF4268" evidence="1">
    <location>
        <begin position="10"/>
        <end position="145"/>
    </location>
</feature>
<evidence type="ECO:0000313" key="3">
    <source>
        <dbReference type="Proteomes" id="UP000013909"/>
    </source>
</evidence>
<organism evidence="2 3">
    <name type="scientific">Lunatimonas lonarensis</name>
    <dbReference type="NCBI Taxonomy" id="1232681"/>
    <lineage>
        <taxon>Bacteria</taxon>
        <taxon>Pseudomonadati</taxon>
        <taxon>Bacteroidota</taxon>
        <taxon>Cytophagia</taxon>
        <taxon>Cytophagales</taxon>
        <taxon>Cyclobacteriaceae</taxon>
    </lineage>
</organism>
<keyword evidence="3" id="KW-1185">Reference proteome</keyword>